<comment type="caution">
    <text evidence="2">The sequence shown here is derived from an EMBL/GenBank/DDBJ whole genome shotgun (WGS) entry which is preliminary data.</text>
</comment>
<reference evidence="2" key="1">
    <citation type="submission" date="2021-06" db="EMBL/GenBank/DDBJ databases">
        <authorList>
            <person name="Kallberg Y."/>
            <person name="Tangrot J."/>
            <person name="Rosling A."/>
        </authorList>
    </citation>
    <scope>NUCLEOTIDE SEQUENCE</scope>
    <source>
        <strain evidence="2">CL551</strain>
    </source>
</reference>
<accession>A0A9N8V3S8</accession>
<evidence type="ECO:0000313" key="2">
    <source>
        <dbReference type="EMBL" id="CAG8441742.1"/>
    </source>
</evidence>
<dbReference type="Proteomes" id="UP000789342">
    <property type="component" value="Unassembled WGS sequence"/>
</dbReference>
<feature type="compositionally biased region" description="Basic and acidic residues" evidence="1">
    <location>
        <begin position="1"/>
        <end position="27"/>
    </location>
</feature>
<proteinExistence type="predicted"/>
<protein>
    <submittedName>
        <fullName evidence="2">3002_t:CDS:1</fullName>
    </submittedName>
</protein>
<dbReference type="EMBL" id="CAJVPV010000081">
    <property type="protein sequence ID" value="CAG8441742.1"/>
    <property type="molecule type" value="Genomic_DNA"/>
</dbReference>
<gene>
    <name evidence="2" type="ORF">AMORRO_LOCUS337</name>
</gene>
<evidence type="ECO:0000313" key="3">
    <source>
        <dbReference type="Proteomes" id="UP000789342"/>
    </source>
</evidence>
<name>A0A9N8V3S8_9GLOM</name>
<evidence type="ECO:0000256" key="1">
    <source>
        <dbReference type="SAM" id="MobiDB-lite"/>
    </source>
</evidence>
<feature type="region of interest" description="Disordered" evidence="1">
    <location>
        <begin position="1"/>
        <end position="56"/>
    </location>
</feature>
<sequence>MGVDKRKDVSNSDSESKGLKVDKEKSTMKLKPNSSGSKRRRLDSRDEEEPKSLSNVNNGFKKRCWDPCNIYIFGAPGTRKTFWTNIVFPNAYKKSMDDNWENYNNDHIIVINEIERGSASQTNLLNILDRAPIKIQVKGSSLDYVGMYQVLISNTGLRELYDYDGDIPYYERFYRAIERRFNFIIEYRKIRNDSVRVCNVECTCCRIQRIFHKGSREKFQKLEFDIEFDEKITRDCALEIVRKLNREGKLLQLDNKIIWREDFNDDNRYMVRDGDELHLDFIVYSEILVQDLICEEISSFANDQLVALTEHIMKRVWNNKVLKYSTSFRTYIEETLNGLYITRMELCAALFYLVK</sequence>
<keyword evidence="3" id="KW-1185">Reference proteome</keyword>
<organism evidence="2 3">
    <name type="scientific">Acaulospora morrowiae</name>
    <dbReference type="NCBI Taxonomy" id="94023"/>
    <lineage>
        <taxon>Eukaryota</taxon>
        <taxon>Fungi</taxon>
        <taxon>Fungi incertae sedis</taxon>
        <taxon>Mucoromycota</taxon>
        <taxon>Glomeromycotina</taxon>
        <taxon>Glomeromycetes</taxon>
        <taxon>Diversisporales</taxon>
        <taxon>Acaulosporaceae</taxon>
        <taxon>Acaulospora</taxon>
    </lineage>
</organism>
<dbReference type="OrthoDB" id="2435380at2759"/>
<dbReference type="AlphaFoldDB" id="A0A9N8V3S8"/>